<dbReference type="Proteomes" id="UP000199391">
    <property type="component" value="Unassembled WGS sequence"/>
</dbReference>
<dbReference type="Pfam" id="PF25023">
    <property type="entry name" value="TEN_YD-shell"/>
    <property type="match status" value="1"/>
</dbReference>
<dbReference type="PANTHER" id="PTHR32305">
    <property type="match status" value="1"/>
</dbReference>
<name>A0A1I7L456_9BURK</name>
<dbReference type="PANTHER" id="PTHR32305:SF15">
    <property type="entry name" value="PROTEIN RHSA-RELATED"/>
    <property type="match status" value="1"/>
</dbReference>
<gene>
    <name evidence="3" type="ORF">SAMN05216552_10231</name>
</gene>
<reference evidence="4" key="1">
    <citation type="submission" date="2016-10" db="EMBL/GenBank/DDBJ databases">
        <authorList>
            <person name="Varghese N."/>
            <person name="Submissions S."/>
        </authorList>
    </citation>
    <scope>NUCLEOTIDE SEQUENCE [LARGE SCALE GENOMIC DNA]</scope>
    <source>
        <strain evidence="4">CGMCC 1.11014</strain>
    </source>
</reference>
<dbReference type="InterPro" id="IPR056823">
    <property type="entry name" value="TEN-like_YD-shell"/>
</dbReference>
<dbReference type="InterPro" id="IPR031325">
    <property type="entry name" value="RHS_repeat"/>
</dbReference>
<dbReference type="RefSeq" id="WP_093557663.1">
    <property type="nucleotide sequence ID" value="NZ_FPBO01000023.1"/>
</dbReference>
<dbReference type="Gene3D" id="2.180.10.10">
    <property type="entry name" value="RHS repeat-associated core"/>
    <property type="match status" value="3"/>
</dbReference>
<accession>A0A1I7L456</accession>
<evidence type="ECO:0000313" key="3">
    <source>
        <dbReference type="EMBL" id="SFV04491.1"/>
    </source>
</evidence>
<dbReference type="Pfam" id="PF05593">
    <property type="entry name" value="RHS_repeat"/>
    <property type="match status" value="3"/>
</dbReference>
<sequence>MPFTFANCINTPNGDCIPASATYTDEDGTKYVYKYIGWTDEANRYTYAVNGAAATGELIFTYGSSWRLFHNKKTQTYTNGGYIQSATDVTGAVLTFSYLDGTKVGRVTNPAGQFIQLTYGGNGRVSTVRDTAGGIWTYAYNGAGMLVKVTSPGTAPDIREYLYEAADGTLLTGLKINGQRYSRYSYYADRRVKESGLESGEEKETFEYGANQTKVTDLRGQPVTYGFVPIQGALKISSVSRAATGTCAAASARTVYDGLGYVDYTLDWNGNKTDYTFDVAGKLVSVTNAANTAHAATMAHTWSGDEIVQTEFRGAGNTAYAKVNYAYQAGLIKSETWTDLKSSATRQLIYGYTTYPNNTIATRTVTRVLPEGNVTATIKYDTLGNIVSTTNYLGQQQSWSNHNALGLAGRHIDLNGIATDFGYDPKGNLIRQTQHLPNGDRVTTFTYNNNRQLTDVSYADGRVDRYRYNISGRLEKIGDAAQRFATLALDVPKNTYRKSSERRTPGTGSVPVIVPDGQFSSTTVLDSLGRPYTDIGNHGQRIDYRYDGNGNLKSRTDAAGHVTRFNYDAQNRLILRIAPDGGETRWHYNPEGQLQFVQDPRGLRTNYTYNGFGDVTSAASPDTGLTTYQYDAIGRLASSTTADGKMVQYGFDSLDRPTYRFSGNVTESFTYDKGAYGKGRLTSVDDATGRTTFDYTAAGELRSKVSNILGQTYALNWSYDSAGRLLGFSDPSGMSIGYDHDGIGNLTRVRSSLAGWGVLADSFQYQPVSGLRYAWRFGNGLPRLVTLDTDGRVTRLAGLGAHNQAFDYTNVDTTQSITDYVYPMLNETLRYDAADRLATVAKQNDPQGFAWDKAGNRIDHTRAGISYPTTVDALSNRLLSWRGGGKSRNFTYNKVGDLWMETGSKMALASMNMTPSTAWLVSTSTVRVLGSTATMHLISVHISRLPQARPIFMVRKGNCLWKSGVKRQATSGWEVSCWEWCAAASSTLAITTGRAVRARLPMWRAGWSGGQTTRCSIGALRQTT</sequence>
<protein>
    <submittedName>
        <fullName evidence="3">YD repeat-containing protein</fullName>
    </submittedName>
</protein>
<proteinExistence type="predicted"/>
<evidence type="ECO:0000313" key="4">
    <source>
        <dbReference type="Proteomes" id="UP000199391"/>
    </source>
</evidence>
<dbReference type="InterPro" id="IPR006530">
    <property type="entry name" value="YD"/>
</dbReference>
<dbReference type="NCBIfam" id="TIGR01643">
    <property type="entry name" value="YD_repeat_2x"/>
    <property type="match status" value="7"/>
</dbReference>
<feature type="domain" description="Teneurin-like YD-shell" evidence="2">
    <location>
        <begin position="537"/>
        <end position="657"/>
    </location>
</feature>
<dbReference type="OrthoDB" id="8553452at2"/>
<evidence type="ECO:0000256" key="1">
    <source>
        <dbReference type="ARBA" id="ARBA00022737"/>
    </source>
</evidence>
<dbReference type="InterPro" id="IPR050708">
    <property type="entry name" value="T6SS_VgrG/RHS"/>
</dbReference>
<dbReference type="STRING" id="1035707.SAMN05216552_10231"/>
<dbReference type="EMBL" id="FPBO01000023">
    <property type="protein sequence ID" value="SFV04491.1"/>
    <property type="molecule type" value="Genomic_DNA"/>
</dbReference>
<keyword evidence="4" id="KW-1185">Reference proteome</keyword>
<evidence type="ECO:0000259" key="2">
    <source>
        <dbReference type="Pfam" id="PF25023"/>
    </source>
</evidence>
<dbReference type="AlphaFoldDB" id="A0A1I7L456"/>
<keyword evidence="1" id="KW-0677">Repeat</keyword>
<organism evidence="3 4">
    <name type="scientific">Pseudoduganella namucuonensis</name>
    <dbReference type="NCBI Taxonomy" id="1035707"/>
    <lineage>
        <taxon>Bacteria</taxon>
        <taxon>Pseudomonadati</taxon>
        <taxon>Pseudomonadota</taxon>
        <taxon>Betaproteobacteria</taxon>
        <taxon>Burkholderiales</taxon>
        <taxon>Oxalobacteraceae</taxon>
        <taxon>Telluria group</taxon>
        <taxon>Pseudoduganella</taxon>
    </lineage>
</organism>